<evidence type="ECO:0000313" key="2">
    <source>
        <dbReference type="Proteomes" id="UP000092876"/>
    </source>
</evidence>
<proteinExistence type="predicted"/>
<reference evidence="2" key="1">
    <citation type="submission" date="2016-06" db="EMBL/GenBank/DDBJ databases">
        <authorList>
            <person name="Rodrigo-Torres Lidia"/>
            <person name="Arahal R.David."/>
        </authorList>
    </citation>
    <scope>NUCLEOTIDE SEQUENCE [LARGE SCALE GENOMIC DNA]</scope>
    <source>
        <strain evidence="2">CECT 7223</strain>
    </source>
</reference>
<sequence>MKPVLSFLSKCKVELSISLAAFLYFTFLFDVSVDFAKSKFCSFEVSNKTYSEIVAGSLEVEEIKVLAAALMSDDGQIDICEASELQRAYDELTSPKAKLLEVL</sequence>
<evidence type="ECO:0000313" key="1">
    <source>
        <dbReference type="EMBL" id="SBS63873.1"/>
    </source>
</evidence>
<protein>
    <submittedName>
        <fullName evidence="1">Uncharacterized protein</fullName>
    </submittedName>
</protein>
<dbReference type="AlphaFoldDB" id="A0A1C3IR35"/>
<name>A0A1C3IR35_9VIBR</name>
<dbReference type="EMBL" id="FLQP01000023">
    <property type="protein sequence ID" value="SBS63873.1"/>
    <property type="molecule type" value="Genomic_DNA"/>
</dbReference>
<dbReference type="RefSeq" id="WP_065679026.1">
    <property type="nucleotide sequence ID" value="NZ_AP025461.1"/>
</dbReference>
<dbReference type="GeneID" id="94235535"/>
<dbReference type="Proteomes" id="UP000092876">
    <property type="component" value="Unassembled WGS sequence"/>
</dbReference>
<accession>A0A1C3IR35</accession>
<organism evidence="1 2">
    <name type="scientific">Vibrio atlanticus</name>
    <dbReference type="NCBI Taxonomy" id="693153"/>
    <lineage>
        <taxon>Bacteria</taxon>
        <taxon>Pseudomonadati</taxon>
        <taxon>Pseudomonadota</taxon>
        <taxon>Gammaproteobacteria</taxon>
        <taxon>Vibrionales</taxon>
        <taxon>Vibrionaceae</taxon>
        <taxon>Vibrio</taxon>
    </lineage>
</organism>
<gene>
    <name evidence="1" type="ORF">VAT7223_01882</name>
</gene>